<gene>
    <name evidence="5" type="ORF">FOMPIDRAFT_1050242</name>
</gene>
<dbReference type="EMBL" id="KE504153">
    <property type="protein sequence ID" value="EPS99902.1"/>
    <property type="molecule type" value="Genomic_DNA"/>
</dbReference>
<feature type="region of interest" description="Disordered" evidence="2">
    <location>
        <begin position="170"/>
        <end position="256"/>
    </location>
</feature>
<feature type="coiled-coil region" evidence="1">
    <location>
        <begin position="50"/>
        <end position="80"/>
    </location>
</feature>
<protein>
    <submittedName>
        <fullName evidence="5">Uncharacterized protein</fullName>
    </submittedName>
</protein>
<keyword evidence="1" id="KW-0175">Coiled coil</keyword>
<dbReference type="Proteomes" id="UP000015241">
    <property type="component" value="Unassembled WGS sequence"/>
</dbReference>
<dbReference type="OrthoDB" id="2800218at2759"/>
<evidence type="ECO:0000256" key="2">
    <source>
        <dbReference type="SAM" id="MobiDB-lite"/>
    </source>
</evidence>
<reference evidence="5 6" key="1">
    <citation type="journal article" date="2012" name="Science">
        <title>The Paleozoic origin of enzymatic lignin decomposition reconstructed from 31 fungal genomes.</title>
        <authorList>
            <person name="Floudas D."/>
            <person name="Binder M."/>
            <person name="Riley R."/>
            <person name="Barry K."/>
            <person name="Blanchette R.A."/>
            <person name="Henrissat B."/>
            <person name="Martinez A.T."/>
            <person name="Otillar R."/>
            <person name="Spatafora J.W."/>
            <person name="Yadav J.S."/>
            <person name="Aerts A."/>
            <person name="Benoit I."/>
            <person name="Boyd A."/>
            <person name="Carlson A."/>
            <person name="Copeland A."/>
            <person name="Coutinho P.M."/>
            <person name="de Vries R.P."/>
            <person name="Ferreira P."/>
            <person name="Findley K."/>
            <person name="Foster B."/>
            <person name="Gaskell J."/>
            <person name="Glotzer D."/>
            <person name="Gorecki P."/>
            <person name="Heitman J."/>
            <person name="Hesse C."/>
            <person name="Hori C."/>
            <person name="Igarashi K."/>
            <person name="Jurgens J.A."/>
            <person name="Kallen N."/>
            <person name="Kersten P."/>
            <person name="Kohler A."/>
            <person name="Kuees U."/>
            <person name="Kumar T.K.A."/>
            <person name="Kuo A."/>
            <person name="LaButti K."/>
            <person name="Larrondo L.F."/>
            <person name="Lindquist E."/>
            <person name="Ling A."/>
            <person name="Lombard V."/>
            <person name="Lucas S."/>
            <person name="Lundell T."/>
            <person name="Martin R."/>
            <person name="McLaughlin D.J."/>
            <person name="Morgenstern I."/>
            <person name="Morin E."/>
            <person name="Murat C."/>
            <person name="Nagy L.G."/>
            <person name="Nolan M."/>
            <person name="Ohm R.A."/>
            <person name="Patyshakuliyeva A."/>
            <person name="Rokas A."/>
            <person name="Ruiz-Duenas F.J."/>
            <person name="Sabat G."/>
            <person name="Salamov A."/>
            <person name="Samejima M."/>
            <person name="Schmutz J."/>
            <person name="Slot J.C."/>
            <person name="St John F."/>
            <person name="Stenlid J."/>
            <person name="Sun H."/>
            <person name="Sun S."/>
            <person name="Syed K."/>
            <person name="Tsang A."/>
            <person name="Wiebenga A."/>
            <person name="Young D."/>
            <person name="Pisabarro A."/>
            <person name="Eastwood D.C."/>
            <person name="Martin F."/>
            <person name="Cullen D."/>
            <person name="Grigoriev I.V."/>
            <person name="Hibbett D.S."/>
        </authorList>
    </citation>
    <scope>NUCLEOTIDE SEQUENCE</scope>
    <source>
        <strain evidence="6">FP-58527</strain>
    </source>
</reference>
<feature type="transmembrane region" description="Helical" evidence="3">
    <location>
        <begin position="28"/>
        <end position="50"/>
    </location>
</feature>
<feature type="region of interest" description="Disordered" evidence="2">
    <location>
        <begin position="107"/>
        <end position="132"/>
    </location>
</feature>
<keyword evidence="3" id="KW-0812">Transmembrane</keyword>
<name>S8E5B8_FOMSC</name>
<keyword evidence="3" id="KW-1133">Transmembrane helix</keyword>
<keyword evidence="6" id="KW-1185">Reference proteome</keyword>
<feature type="chain" id="PRO_5004550187" evidence="4">
    <location>
        <begin position="19"/>
        <end position="296"/>
    </location>
</feature>
<feature type="compositionally biased region" description="Polar residues" evidence="2">
    <location>
        <begin position="222"/>
        <end position="237"/>
    </location>
</feature>
<feature type="signal peptide" evidence="4">
    <location>
        <begin position="1"/>
        <end position="18"/>
    </location>
</feature>
<organism evidence="5 6">
    <name type="scientific">Fomitopsis schrenkii</name>
    <name type="common">Brown rot fungus</name>
    <dbReference type="NCBI Taxonomy" id="2126942"/>
    <lineage>
        <taxon>Eukaryota</taxon>
        <taxon>Fungi</taxon>
        <taxon>Dikarya</taxon>
        <taxon>Basidiomycota</taxon>
        <taxon>Agaricomycotina</taxon>
        <taxon>Agaricomycetes</taxon>
        <taxon>Polyporales</taxon>
        <taxon>Fomitopsis</taxon>
    </lineage>
</organism>
<dbReference type="InParanoid" id="S8E5B8"/>
<feature type="compositionally biased region" description="Polar residues" evidence="2">
    <location>
        <begin position="192"/>
        <end position="214"/>
    </location>
</feature>
<dbReference type="HOGENOM" id="CLU_940211_0_0_1"/>
<dbReference type="AlphaFoldDB" id="S8E5B8"/>
<feature type="region of interest" description="Disordered" evidence="2">
    <location>
        <begin position="82"/>
        <end position="101"/>
    </location>
</feature>
<evidence type="ECO:0000313" key="6">
    <source>
        <dbReference type="Proteomes" id="UP000015241"/>
    </source>
</evidence>
<keyword evidence="3" id="KW-0472">Membrane</keyword>
<evidence type="ECO:0000256" key="4">
    <source>
        <dbReference type="SAM" id="SignalP"/>
    </source>
</evidence>
<proteinExistence type="predicted"/>
<feature type="compositionally biased region" description="Low complexity" evidence="2">
    <location>
        <begin position="117"/>
        <end position="130"/>
    </location>
</feature>
<evidence type="ECO:0000313" key="5">
    <source>
        <dbReference type="EMBL" id="EPS99902.1"/>
    </source>
</evidence>
<keyword evidence="4" id="KW-0732">Signal</keyword>
<evidence type="ECO:0000256" key="1">
    <source>
        <dbReference type="SAM" id="Coils"/>
    </source>
</evidence>
<sequence length="296" mass="31811">MLLLALAVLATAPAIVSAESCSGLSRGAMIAIIIESVVIFVLVVCLLGILRQLQIARNKLRATRADVEHERKRLADVEANIQRPPSPMSMAGSPRDDYYEDSHVALLPPPALRPRSRSISSPPSVRSSTLYDFTPQQETFGFDFKPYRPPTVVEPQPAPKHIAEISMATLPNPHSEHGHGTTDDDEDDDNGTESTSHESQSSLEAPLPSKSSQPPEAPGSLRTPQPRSRAGSDSSWAANVVHALERGPTPMSRTATVTTTASTYTDVTTPIASEPVHALLMSRQRESGSQQASGIN</sequence>
<accession>S8E5B8</accession>
<evidence type="ECO:0000256" key="3">
    <source>
        <dbReference type="SAM" id="Phobius"/>
    </source>
</evidence>